<reference evidence="1 2" key="1">
    <citation type="submission" date="2014-04" db="EMBL/GenBank/DDBJ databases">
        <authorList>
            <consortium name="International Citrus Genome Consortium"/>
            <person name="Gmitter F."/>
            <person name="Chen C."/>
            <person name="Farmerie W."/>
            <person name="Harkins T."/>
            <person name="Desany B."/>
            <person name="Mohiuddin M."/>
            <person name="Kodira C."/>
            <person name="Borodovsky M."/>
            <person name="Lomsadze A."/>
            <person name="Burns P."/>
            <person name="Jenkins J."/>
            <person name="Prochnik S."/>
            <person name="Shu S."/>
            <person name="Chapman J."/>
            <person name="Pitluck S."/>
            <person name="Schmutz J."/>
            <person name="Rokhsar D."/>
        </authorList>
    </citation>
    <scope>NUCLEOTIDE SEQUENCE</scope>
</reference>
<proteinExistence type="predicted"/>
<sequence length="89" mass="9936">MNVSTMSSASQQSLFLLKVGDFVLEEFGEILERTTNSTRNTMIDGYDVAAYLLMPSIFVAFNTKETFVLAECSLALSLKTLLFHNFLAK</sequence>
<evidence type="ECO:0000313" key="1">
    <source>
        <dbReference type="EMBL" id="KDO69427.1"/>
    </source>
</evidence>
<keyword evidence="2" id="KW-1185">Reference proteome</keyword>
<organism evidence="1 2">
    <name type="scientific">Citrus sinensis</name>
    <name type="common">Sweet orange</name>
    <name type="synonym">Citrus aurantium var. sinensis</name>
    <dbReference type="NCBI Taxonomy" id="2711"/>
    <lineage>
        <taxon>Eukaryota</taxon>
        <taxon>Viridiplantae</taxon>
        <taxon>Streptophyta</taxon>
        <taxon>Embryophyta</taxon>
        <taxon>Tracheophyta</taxon>
        <taxon>Spermatophyta</taxon>
        <taxon>Magnoliopsida</taxon>
        <taxon>eudicotyledons</taxon>
        <taxon>Gunneridae</taxon>
        <taxon>Pentapetalae</taxon>
        <taxon>rosids</taxon>
        <taxon>malvids</taxon>
        <taxon>Sapindales</taxon>
        <taxon>Rutaceae</taxon>
        <taxon>Aurantioideae</taxon>
        <taxon>Citrus</taxon>
    </lineage>
</organism>
<dbReference type="Proteomes" id="UP000027120">
    <property type="component" value="Unassembled WGS sequence"/>
</dbReference>
<accession>A0A067G136</accession>
<gene>
    <name evidence="1" type="ORF">CISIN_1g040963mg</name>
</gene>
<dbReference type="AlphaFoldDB" id="A0A067G136"/>
<protein>
    <submittedName>
        <fullName evidence="1">Uncharacterized protein</fullName>
    </submittedName>
</protein>
<evidence type="ECO:0000313" key="2">
    <source>
        <dbReference type="Proteomes" id="UP000027120"/>
    </source>
</evidence>
<dbReference type="EMBL" id="KK784892">
    <property type="protein sequence ID" value="KDO69427.1"/>
    <property type="molecule type" value="Genomic_DNA"/>
</dbReference>
<name>A0A067G136_CITSI</name>